<reference evidence="6 7" key="1">
    <citation type="journal article" date="2015" name="Antimicrob. Agents Chemother.">
        <title>Whole-Genome Sequencing Identifies Emergence of a Quinolone Resistance Mutation in a Case of Stenotrophomonas maltophilia Bacteremia.</title>
        <authorList>
            <person name="Pak T.R."/>
            <person name="Altman D.R."/>
            <person name="Attie O."/>
            <person name="Sebra R."/>
            <person name="Hamula C.L."/>
            <person name="Lewis M."/>
            <person name="Deikus G."/>
            <person name="Newman L.C."/>
            <person name="Fang G."/>
            <person name="Hand J."/>
            <person name="Papel G."/>
            <person name="Wallach F."/>
            <person name="Schadt E.E."/>
            <person name="Huprikar S."/>
            <person name="van Bakel H."/>
            <person name="Kasarskis A."/>
            <person name="Bashir A."/>
        </authorList>
    </citation>
    <scope>NUCLEOTIDE SEQUENCE [LARGE SCALE GENOMIC DNA]</scope>
    <source>
        <strain evidence="6 7">ISMMS6</strain>
    </source>
</reference>
<dbReference type="EMBL" id="JZIW01000001">
    <property type="protein sequence ID" value="KOO83520.1"/>
    <property type="molecule type" value="Genomic_DNA"/>
</dbReference>
<organism evidence="6 7">
    <name type="scientific">Stenotrophomonas maltophilia</name>
    <name type="common">Pseudomonas maltophilia</name>
    <name type="synonym">Xanthomonas maltophilia</name>
    <dbReference type="NCBI Taxonomy" id="40324"/>
    <lineage>
        <taxon>Bacteria</taxon>
        <taxon>Pseudomonadati</taxon>
        <taxon>Pseudomonadota</taxon>
        <taxon>Gammaproteobacteria</taxon>
        <taxon>Lysobacterales</taxon>
        <taxon>Lysobacteraceae</taxon>
        <taxon>Stenotrophomonas</taxon>
        <taxon>Stenotrophomonas maltophilia group</taxon>
    </lineage>
</organism>
<evidence type="ECO:0000313" key="6">
    <source>
        <dbReference type="EMBL" id="KOO83520.1"/>
    </source>
</evidence>
<dbReference type="SUPFAM" id="SSF56349">
    <property type="entry name" value="DNA breaking-rejoining enzymes"/>
    <property type="match status" value="1"/>
</dbReference>
<dbReference type="InterPro" id="IPR011010">
    <property type="entry name" value="DNA_brk_join_enz"/>
</dbReference>
<dbReference type="Proteomes" id="UP000037632">
    <property type="component" value="Unassembled WGS sequence"/>
</dbReference>
<dbReference type="InterPro" id="IPR010998">
    <property type="entry name" value="Integrase_recombinase_N"/>
</dbReference>
<feature type="domain" description="Core-binding (CB)" evidence="5">
    <location>
        <begin position="80"/>
        <end position="173"/>
    </location>
</feature>
<evidence type="ECO:0000256" key="4">
    <source>
        <dbReference type="PROSITE-ProRule" id="PRU01248"/>
    </source>
</evidence>
<comment type="caution">
    <text evidence="6">The sequence shown here is derived from an EMBL/GenBank/DDBJ whole genome shotgun (WGS) entry which is preliminary data.</text>
</comment>
<accession>A0AB34TK68</accession>
<keyword evidence="3" id="KW-0233">DNA recombination</keyword>
<evidence type="ECO:0000256" key="2">
    <source>
        <dbReference type="ARBA" id="ARBA00023125"/>
    </source>
</evidence>
<dbReference type="GO" id="GO:0003677">
    <property type="term" value="F:DNA binding"/>
    <property type="evidence" value="ECO:0007669"/>
    <property type="project" value="UniProtKB-UniRule"/>
</dbReference>
<keyword evidence="2 4" id="KW-0238">DNA-binding</keyword>
<dbReference type="RefSeq" id="WP_053461890.1">
    <property type="nucleotide sequence ID" value="NZ_JZIW01000001.1"/>
</dbReference>
<evidence type="ECO:0000256" key="1">
    <source>
        <dbReference type="ARBA" id="ARBA00022908"/>
    </source>
</evidence>
<dbReference type="Gene3D" id="1.10.150.130">
    <property type="match status" value="1"/>
</dbReference>
<keyword evidence="1" id="KW-0229">DNA integration</keyword>
<dbReference type="Gene3D" id="1.10.443.10">
    <property type="entry name" value="Intergrase catalytic core"/>
    <property type="match status" value="1"/>
</dbReference>
<dbReference type="PROSITE" id="PS51900">
    <property type="entry name" value="CB"/>
    <property type="match status" value="1"/>
</dbReference>
<sequence length="392" mass="43861">MTRGRKRKFNPEIPGHIDQGSLPRGLYWEDGRWYVLSPHPEGIGRIKTTVANGNARLSDLHAIMEARGGGSLRGSLNHLTEIFKKSSEYLDLSTKSRQGYDYCAAKACGYLLRDGRRLGEQRVEQLSVPVLQRVVETLATGRPAIGKLPGVPATPAAANRVASYLRRLFAWGIRHGHCTTNPADGIRKVRERRDPRMPDHDSFDAVLRFARTCASRQAHTAGSCPPYLPAVMVLAYAVRLRGIEVNTLTDANLQTDGIRSNRRKGSRDNVTLWTKDLRAAVKWLQSYRDERMKAHGRPVPIKPEQRRLLVSESGTPLTKSALDSAWQRLVRRAIAEDVIEKDRRFALHGLKHRGITDSEDKAAGGHVTEAMRQLYDHSVPVVKAAVKPKKTR</sequence>
<evidence type="ECO:0000259" key="5">
    <source>
        <dbReference type="PROSITE" id="PS51900"/>
    </source>
</evidence>
<evidence type="ECO:0000313" key="7">
    <source>
        <dbReference type="Proteomes" id="UP000037632"/>
    </source>
</evidence>
<dbReference type="GO" id="GO:0015074">
    <property type="term" value="P:DNA integration"/>
    <property type="evidence" value="ECO:0007669"/>
    <property type="project" value="UniProtKB-KW"/>
</dbReference>
<protein>
    <submittedName>
        <fullName evidence="6">Integrase</fullName>
    </submittedName>
</protein>
<dbReference type="InterPro" id="IPR013762">
    <property type="entry name" value="Integrase-like_cat_sf"/>
</dbReference>
<gene>
    <name evidence="6" type="ORF">VL23_09995</name>
</gene>
<proteinExistence type="predicted"/>
<dbReference type="GO" id="GO:0006310">
    <property type="term" value="P:DNA recombination"/>
    <property type="evidence" value="ECO:0007669"/>
    <property type="project" value="UniProtKB-KW"/>
</dbReference>
<evidence type="ECO:0000256" key="3">
    <source>
        <dbReference type="ARBA" id="ARBA00023172"/>
    </source>
</evidence>
<name>A0AB34TK68_STEMA</name>
<dbReference type="AlphaFoldDB" id="A0AB34TK68"/>
<dbReference type="InterPro" id="IPR044068">
    <property type="entry name" value="CB"/>
</dbReference>